<dbReference type="PROSITE" id="PS00518">
    <property type="entry name" value="ZF_RING_1"/>
    <property type="match status" value="1"/>
</dbReference>
<dbReference type="Pfam" id="PF00069">
    <property type="entry name" value="Pkinase"/>
    <property type="match status" value="1"/>
</dbReference>
<feature type="domain" description="TRAF-type" evidence="47">
    <location>
        <begin position="895"/>
        <end position="951"/>
    </location>
</feature>
<dbReference type="Gene3D" id="2.60.210.10">
    <property type="entry name" value="Apoptosis, Tumor Necrosis Factor Receptor Associated Protein 2, Chain A"/>
    <property type="match status" value="1"/>
</dbReference>
<dbReference type="InterPro" id="IPR002083">
    <property type="entry name" value="MATH/TRAF_dom"/>
</dbReference>
<keyword evidence="13" id="KW-1003">Cell membrane</keyword>
<evidence type="ECO:0000259" key="45">
    <source>
        <dbReference type="PROSITE" id="PS50089"/>
    </source>
</evidence>
<evidence type="ECO:0000256" key="38">
    <source>
        <dbReference type="ARBA" id="ARBA00061230"/>
    </source>
</evidence>
<dbReference type="Gene3D" id="1.10.510.10">
    <property type="entry name" value="Transferase(Phosphotransferase) domain 1"/>
    <property type="match status" value="1"/>
</dbReference>
<keyword evidence="17" id="KW-0597">Phosphoprotein</keyword>
<dbReference type="SUPFAM" id="SSF50985">
    <property type="entry name" value="RCC1/BLIP-II"/>
    <property type="match status" value="1"/>
</dbReference>
<feature type="repeat" description="RCC1" evidence="42">
    <location>
        <begin position="616"/>
        <end position="668"/>
    </location>
</feature>
<feature type="repeat" description="RCC1" evidence="42">
    <location>
        <begin position="442"/>
        <end position="493"/>
    </location>
</feature>
<organism evidence="48 49">
    <name type="scientific">Bagarius yarrelli</name>
    <name type="common">Goonch</name>
    <name type="synonym">Bagrus yarrelli</name>
    <dbReference type="NCBI Taxonomy" id="175774"/>
    <lineage>
        <taxon>Eukaryota</taxon>
        <taxon>Metazoa</taxon>
        <taxon>Chordata</taxon>
        <taxon>Craniata</taxon>
        <taxon>Vertebrata</taxon>
        <taxon>Euteleostomi</taxon>
        <taxon>Actinopterygii</taxon>
        <taxon>Neopterygii</taxon>
        <taxon>Teleostei</taxon>
        <taxon>Ostariophysi</taxon>
        <taxon>Siluriformes</taxon>
        <taxon>Sisoridae</taxon>
        <taxon>Sisorinae</taxon>
        <taxon>Bagarius</taxon>
    </lineage>
</organism>
<keyword evidence="14" id="KW-0963">Cytoplasm</keyword>
<dbReference type="EC" id="2.3.2.27" evidence="9"/>
<comment type="cofactor">
    <cofactor evidence="2">
        <name>Mg(2+)</name>
        <dbReference type="ChEBI" id="CHEBI:18420"/>
    </cofactor>
</comment>
<feature type="zinc finger region" description="TRAF-type" evidence="41">
    <location>
        <begin position="895"/>
        <end position="951"/>
    </location>
</feature>
<reference evidence="48 49" key="1">
    <citation type="journal article" date="2019" name="Genome Biol. Evol.">
        <title>Whole-Genome Sequencing of the Giant Devil Catfish, Bagarius yarrelli.</title>
        <authorList>
            <person name="Jiang W."/>
            <person name="Lv Y."/>
            <person name="Cheng L."/>
            <person name="Yang K."/>
            <person name="Chao B."/>
            <person name="Wang X."/>
            <person name="Li Y."/>
            <person name="Pan X."/>
            <person name="You X."/>
            <person name="Zhang Y."/>
            <person name="Yang J."/>
            <person name="Li J."/>
            <person name="Zhang X."/>
            <person name="Liu S."/>
            <person name="Sun C."/>
            <person name="Yang J."/>
            <person name="Shi Q."/>
        </authorList>
    </citation>
    <scope>NUCLEOTIDE SEQUENCE [LARGE SCALE GENOMIC DNA]</scope>
    <source>
        <strain evidence="48">JWS20170419001</strain>
        <tissue evidence="48">Muscle</tissue>
    </source>
</reference>
<evidence type="ECO:0000256" key="24">
    <source>
        <dbReference type="ARBA" id="ARBA00022771"/>
    </source>
</evidence>
<protein>
    <recommendedName>
        <fullName evidence="40">TNF receptor-associated factor 4</fullName>
        <ecNumber evidence="9">2.3.2.27</ecNumber>
        <ecNumber evidence="10">2.7.11.1</ecNumber>
    </recommendedName>
</protein>
<comment type="subcellular location">
    <subcellularLocation>
        <location evidence="6">Cell junction</location>
        <location evidence="6">Tight junction</location>
    </subcellularLocation>
    <subcellularLocation>
        <location evidence="5">Cell membrane</location>
        <topology evidence="5">Peripheral membrane protein</topology>
        <orientation evidence="5">Cytoplasmic side</orientation>
    </subcellularLocation>
    <subcellularLocation>
        <location evidence="4">Cytoplasm</location>
        <location evidence="4">Cytoskeleton</location>
    </subcellularLocation>
    <subcellularLocation>
        <location evidence="7">Cytoplasm</location>
        <location evidence="7">Perinuclear region</location>
    </subcellularLocation>
    <subcellularLocation>
        <location evidence="3">Nucleus</location>
    </subcellularLocation>
</comment>
<evidence type="ECO:0000256" key="10">
    <source>
        <dbReference type="ARBA" id="ARBA00012513"/>
    </source>
</evidence>
<evidence type="ECO:0000256" key="40">
    <source>
        <dbReference type="ARBA" id="ARBA00072831"/>
    </source>
</evidence>
<dbReference type="InterPro" id="IPR000408">
    <property type="entry name" value="Reg_chr_condens"/>
</dbReference>
<dbReference type="InterPro" id="IPR001841">
    <property type="entry name" value="Znf_RING"/>
</dbReference>
<comment type="pathway">
    <text evidence="37">Protein degradation; proteasomal ubiquitin-dependent pathway.</text>
</comment>
<evidence type="ECO:0000256" key="31">
    <source>
        <dbReference type="ARBA" id="ARBA00022859"/>
    </source>
</evidence>
<comment type="similarity">
    <text evidence="8">Belongs to the protein kinase superfamily. NEK Ser/Thr protein kinase family. NIMA subfamily.</text>
</comment>
<dbReference type="InterPro" id="IPR058923">
    <property type="entry name" value="RCC1-like_dom"/>
</dbReference>
<comment type="catalytic activity">
    <reaction evidence="1">
        <text>S-ubiquitinyl-[E2 ubiquitin-conjugating enzyme]-L-cysteine + [acceptor protein]-L-lysine = [E2 ubiquitin-conjugating enzyme]-L-cysteine + N(6)-ubiquitinyl-[acceptor protein]-L-lysine.</text>
        <dbReference type="EC" id="2.3.2.27"/>
    </reaction>
</comment>
<evidence type="ECO:0000256" key="23">
    <source>
        <dbReference type="ARBA" id="ARBA00022741"/>
    </source>
</evidence>
<dbReference type="GO" id="GO:0005929">
    <property type="term" value="C:cilium"/>
    <property type="evidence" value="ECO:0007669"/>
    <property type="project" value="TreeGrafter"/>
</dbReference>
<evidence type="ECO:0000256" key="2">
    <source>
        <dbReference type="ARBA" id="ARBA00001946"/>
    </source>
</evidence>
<dbReference type="GO" id="GO:0046330">
    <property type="term" value="P:positive regulation of JNK cascade"/>
    <property type="evidence" value="ECO:0007669"/>
    <property type="project" value="InterPro"/>
</dbReference>
<dbReference type="FunFam" id="2.130.10.30:FF:000017">
    <property type="entry name" value="Serine/threonine-protein kinase Nek8"/>
    <property type="match status" value="1"/>
</dbReference>
<dbReference type="GO" id="GO:0005923">
    <property type="term" value="C:bicellular tight junction"/>
    <property type="evidence" value="ECO:0007669"/>
    <property type="project" value="UniProtKB-SubCell"/>
</dbReference>
<keyword evidence="23 43" id="KW-0547">Nucleotide-binding</keyword>
<comment type="similarity">
    <text evidence="38">Belongs to the TNF receptor-associated factor family. B subfamily.</text>
</comment>
<evidence type="ECO:0000259" key="47">
    <source>
        <dbReference type="PROSITE" id="PS50145"/>
    </source>
</evidence>
<evidence type="ECO:0000256" key="14">
    <source>
        <dbReference type="ARBA" id="ARBA00022490"/>
    </source>
</evidence>
<evidence type="ECO:0000313" key="49">
    <source>
        <dbReference type="Proteomes" id="UP000319801"/>
    </source>
</evidence>
<keyword evidence="12" id="KW-0217">Developmental protein</keyword>
<keyword evidence="29" id="KW-0460">Magnesium</keyword>
<evidence type="ECO:0000256" key="32">
    <source>
        <dbReference type="ARBA" id="ARBA00022949"/>
    </source>
</evidence>
<dbReference type="InterPro" id="IPR018957">
    <property type="entry name" value="Znf_C3HC4_RING-type"/>
</dbReference>
<dbReference type="Pfam" id="PF25390">
    <property type="entry name" value="WD40_RLD"/>
    <property type="match status" value="1"/>
</dbReference>
<evidence type="ECO:0000256" key="29">
    <source>
        <dbReference type="ARBA" id="ARBA00022842"/>
    </source>
</evidence>
<evidence type="ECO:0000256" key="13">
    <source>
        <dbReference type="ARBA" id="ARBA00022475"/>
    </source>
</evidence>
<dbReference type="InterPro" id="IPR011009">
    <property type="entry name" value="Kinase-like_dom_sf"/>
</dbReference>
<keyword evidence="27 41" id="KW-0862">Zinc</keyword>
<evidence type="ECO:0000259" key="44">
    <source>
        <dbReference type="PROSITE" id="PS50011"/>
    </source>
</evidence>
<evidence type="ECO:0000256" key="39">
    <source>
        <dbReference type="ARBA" id="ARBA00062519"/>
    </source>
</evidence>
<keyword evidence="16" id="KW-0723">Serine/threonine-protein kinase</keyword>
<dbReference type="FunFam" id="3.30.40.10:FF:000610">
    <property type="entry name" value="TNF receptor-associated factor"/>
    <property type="match status" value="1"/>
</dbReference>
<evidence type="ECO:0000256" key="28">
    <source>
        <dbReference type="ARBA" id="ARBA00022840"/>
    </source>
</evidence>
<keyword evidence="21 41" id="KW-0479">Metal-binding</keyword>
<dbReference type="InterPro" id="IPR008974">
    <property type="entry name" value="TRAF-like"/>
</dbReference>
<dbReference type="Pfam" id="PF02176">
    <property type="entry name" value="zf-TRAF"/>
    <property type="match status" value="2"/>
</dbReference>
<dbReference type="InterPro" id="IPR017441">
    <property type="entry name" value="Protein_kinase_ATP_BS"/>
</dbReference>
<feature type="zinc finger region" description="TRAF-type" evidence="41">
    <location>
        <begin position="786"/>
        <end position="839"/>
    </location>
</feature>
<keyword evidence="49" id="KW-1185">Reference proteome</keyword>
<evidence type="ECO:0000256" key="7">
    <source>
        <dbReference type="ARBA" id="ARBA00004556"/>
    </source>
</evidence>
<evidence type="ECO:0000256" key="18">
    <source>
        <dbReference type="ARBA" id="ARBA00022588"/>
    </source>
</evidence>
<keyword evidence="26" id="KW-0833">Ubl conjugation pathway</keyword>
<keyword evidence="25 48" id="KW-0418">Kinase</keyword>
<keyword evidence="31" id="KW-0391">Immunity</keyword>
<evidence type="ECO:0000256" key="25">
    <source>
        <dbReference type="ARBA" id="ARBA00022777"/>
    </source>
</evidence>
<dbReference type="PROSITE" id="PS50089">
    <property type="entry name" value="ZF_RING_2"/>
    <property type="match status" value="1"/>
</dbReference>
<dbReference type="SMART" id="SM00061">
    <property type="entry name" value="MATH"/>
    <property type="match status" value="1"/>
</dbReference>
<keyword evidence="35" id="KW-0206">Cytoskeleton</keyword>
<dbReference type="GO" id="GO:0048471">
    <property type="term" value="C:perinuclear region of cytoplasm"/>
    <property type="evidence" value="ECO:0007669"/>
    <property type="project" value="UniProtKB-SubCell"/>
</dbReference>
<dbReference type="InterPro" id="IPR017907">
    <property type="entry name" value="Znf_RING_CS"/>
</dbReference>
<feature type="domain" description="RING-type" evidence="45">
    <location>
        <begin position="703"/>
        <end position="743"/>
    </location>
</feature>
<evidence type="ECO:0000256" key="9">
    <source>
        <dbReference type="ARBA" id="ARBA00012483"/>
    </source>
</evidence>
<keyword evidence="30" id="KW-0832">Ubl conjugation</keyword>
<keyword evidence="18" id="KW-0399">Innate immunity</keyword>
<dbReference type="PRINTS" id="PR00633">
    <property type="entry name" value="RCCNDNSATION"/>
</dbReference>
<dbReference type="InterPro" id="IPR008271">
    <property type="entry name" value="Ser/Thr_kinase_AS"/>
</dbReference>
<dbReference type="FunFam" id="1.10.510.10:FF:000262">
    <property type="entry name" value="Serine/threonine-protein kinase Nek8"/>
    <property type="match status" value="1"/>
</dbReference>
<dbReference type="GO" id="GO:0005634">
    <property type="term" value="C:nucleus"/>
    <property type="evidence" value="ECO:0007669"/>
    <property type="project" value="UniProtKB-SubCell"/>
</dbReference>
<evidence type="ECO:0000256" key="33">
    <source>
        <dbReference type="ARBA" id="ARBA00023054"/>
    </source>
</evidence>
<evidence type="ECO:0000256" key="8">
    <source>
        <dbReference type="ARBA" id="ARBA00010886"/>
    </source>
</evidence>
<evidence type="ECO:0000256" key="15">
    <source>
        <dbReference type="ARBA" id="ARBA00022499"/>
    </source>
</evidence>
<dbReference type="CDD" id="cd16641">
    <property type="entry name" value="mRING-HC-C3HC3D_TRAF4"/>
    <property type="match status" value="1"/>
</dbReference>
<keyword evidence="24 41" id="KW-0863">Zinc-finger</keyword>
<dbReference type="PROSITE" id="PS00108">
    <property type="entry name" value="PROTEIN_KINASE_ST"/>
    <property type="match status" value="1"/>
</dbReference>
<dbReference type="SUPFAM" id="SSF49599">
    <property type="entry name" value="TRAF domain-like"/>
    <property type="match status" value="4"/>
</dbReference>
<dbReference type="Pfam" id="PF21355">
    <property type="entry name" value="TRAF-mep_MATH"/>
    <property type="match status" value="1"/>
</dbReference>
<evidence type="ECO:0000256" key="37">
    <source>
        <dbReference type="ARBA" id="ARBA00060618"/>
    </source>
</evidence>
<evidence type="ECO:0000256" key="30">
    <source>
        <dbReference type="ARBA" id="ARBA00022843"/>
    </source>
</evidence>
<evidence type="ECO:0000256" key="5">
    <source>
        <dbReference type="ARBA" id="ARBA00004413"/>
    </source>
</evidence>
<feature type="domain" description="TRAF-type" evidence="47">
    <location>
        <begin position="786"/>
        <end position="839"/>
    </location>
</feature>
<dbReference type="GO" id="GO:0006915">
    <property type="term" value="P:apoptotic process"/>
    <property type="evidence" value="ECO:0007669"/>
    <property type="project" value="UniProtKB-KW"/>
</dbReference>
<dbReference type="PROSITE" id="PS00107">
    <property type="entry name" value="PROTEIN_KINASE_ATP"/>
    <property type="match status" value="1"/>
</dbReference>
<comment type="caution">
    <text evidence="48">The sequence shown here is derived from an EMBL/GenBank/DDBJ whole genome shotgun (WGS) entry which is preliminary data.</text>
</comment>
<dbReference type="InterPro" id="IPR051997">
    <property type="entry name" value="STK_NEK"/>
</dbReference>
<evidence type="ECO:0000256" key="22">
    <source>
        <dbReference type="ARBA" id="ARBA00022737"/>
    </source>
</evidence>
<gene>
    <name evidence="48" type="ORF">Baya_11360</name>
</gene>
<evidence type="ECO:0000256" key="36">
    <source>
        <dbReference type="ARBA" id="ARBA00023242"/>
    </source>
</evidence>
<dbReference type="GO" id="GO:0004674">
    <property type="term" value="F:protein serine/threonine kinase activity"/>
    <property type="evidence" value="ECO:0007669"/>
    <property type="project" value="UniProtKB-KW"/>
</dbReference>
<dbReference type="FunFam" id="2.60.210.10:FF:000007">
    <property type="entry name" value="TNF receptor-associated factor"/>
    <property type="match status" value="1"/>
</dbReference>
<evidence type="ECO:0000256" key="11">
    <source>
        <dbReference type="ARBA" id="ARBA00022427"/>
    </source>
</evidence>
<evidence type="ECO:0000256" key="27">
    <source>
        <dbReference type="ARBA" id="ARBA00022833"/>
    </source>
</evidence>
<dbReference type="Gene3D" id="3.30.40.10">
    <property type="entry name" value="Zinc/RING finger domain, C3HC4 (zinc finger)"/>
    <property type="match status" value="4"/>
</dbReference>
<evidence type="ECO:0000256" key="20">
    <source>
        <dbReference type="ARBA" id="ARBA00022703"/>
    </source>
</evidence>
<keyword evidence="11" id="KW-0796">Tight junction</keyword>
<feature type="repeat" description="RCC1" evidence="42">
    <location>
        <begin position="390"/>
        <end position="441"/>
    </location>
</feature>
<evidence type="ECO:0000256" key="16">
    <source>
        <dbReference type="ARBA" id="ARBA00022527"/>
    </source>
</evidence>
<evidence type="ECO:0000256" key="26">
    <source>
        <dbReference type="ARBA" id="ARBA00022786"/>
    </source>
</evidence>
<evidence type="ECO:0000256" key="1">
    <source>
        <dbReference type="ARBA" id="ARBA00000900"/>
    </source>
</evidence>
<keyword evidence="34" id="KW-0472">Membrane</keyword>
<evidence type="ECO:0000256" key="34">
    <source>
        <dbReference type="ARBA" id="ARBA00023136"/>
    </source>
</evidence>
<feature type="domain" description="Protein kinase" evidence="44">
    <location>
        <begin position="1"/>
        <end position="282"/>
    </location>
</feature>
<evidence type="ECO:0000256" key="41">
    <source>
        <dbReference type="PROSITE-ProRule" id="PRU00207"/>
    </source>
</evidence>
<dbReference type="PROSITE" id="PS50012">
    <property type="entry name" value="RCC1_3"/>
    <property type="match status" value="4"/>
</dbReference>
<dbReference type="PROSITE" id="PS50011">
    <property type="entry name" value="PROTEIN_KINASE_DOM"/>
    <property type="match status" value="1"/>
</dbReference>
<evidence type="ECO:0000313" key="48">
    <source>
        <dbReference type="EMBL" id="TSQ46650.1"/>
    </source>
</evidence>
<evidence type="ECO:0000256" key="12">
    <source>
        <dbReference type="ARBA" id="ARBA00022473"/>
    </source>
</evidence>
<comment type="subunit">
    <text evidence="39">Homotrimer. Interacts with LTBR/TNFRSF3, NGFR/TNFRSF16, RPS6KB1 and TGFB1I1. Interacts with SMURF1. Interacts (via TRAF domain) with MAP3K4 (via kinase domain). Interacts with NCF1, TICAM1, IRAK1 and TRAF6, and is probably part of a complex containing TRAF4, NCF1, TICAM1, IRAK1 and TRAF6. Interacts (via MATH domain) with GP6 and GP1BB. Interacts with EGFR (via C-terminal region); this interaction promotes the formation of EGFR asymmetric dimers. Interacts with PKM; this interaction promotes PKM kinase activity.</text>
</comment>
<keyword evidence="33" id="KW-0175">Coiled coil</keyword>
<keyword evidence="15" id="KW-1017">Isopeptide bond</keyword>
<dbReference type="FunFam" id="3.30.40.10:FF:000508">
    <property type="entry name" value="TNF receptor-associated factor"/>
    <property type="match status" value="1"/>
</dbReference>
<dbReference type="OrthoDB" id="248923at2759"/>
<dbReference type="GO" id="GO:0019899">
    <property type="term" value="F:enzyme binding"/>
    <property type="evidence" value="ECO:0007669"/>
    <property type="project" value="UniProtKB-ARBA"/>
</dbReference>
<evidence type="ECO:0000256" key="42">
    <source>
        <dbReference type="PROSITE-ProRule" id="PRU00235"/>
    </source>
</evidence>
<keyword evidence="19" id="KW-0808">Transferase</keyword>
<name>A0A556V022_BAGYA</name>
<dbReference type="InterPro" id="IPR000719">
    <property type="entry name" value="Prot_kinase_dom"/>
</dbReference>
<dbReference type="FunFam" id="3.30.40.10:FF:000381">
    <property type="entry name" value="TNF receptor-associated factor"/>
    <property type="match status" value="1"/>
</dbReference>
<feature type="zinc finger region" description="TRAF-type" evidence="41">
    <location>
        <begin position="841"/>
        <end position="893"/>
    </location>
</feature>
<dbReference type="SUPFAM" id="SSF57850">
    <property type="entry name" value="RING/U-box"/>
    <property type="match status" value="1"/>
</dbReference>
<feature type="domain" description="MATH" evidence="46">
    <location>
        <begin position="992"/>
        <end position="1147"/>
    </location>
</feature>
<dbReference type="Proteomes" id="UP000319801">
    <property type="component" value="Unassembled WGS sequence"/>
</dbReference>
<dbReference type="Gene3D" id="3.30.200.20">
    <property type="entry name" value="Phosphorylase Kinase, domain 1"/>
    <property type="match status" value="1"/>
</dbReference>
<evidence type="ECO:0000256" key="17">
    <source>
        <dbReference type="ARBA" id="ARBA00022553"/>
    </source>
</evidence>
<keyword evidence="32" id="KW-0965">Cell junction</keyword>
<accession>A0A556V022</accession>
<dbReference type="InterPro" id="IPR001293">
    <property type="entry name" value="Znf_TRAF"/>
</dbReference>
<sequence length="1155" mass="129606">MCCLCVVDKLQPLSQDTQFTLYLLLSVKHSRIQEALPRDQRRRRVEFDSRQNPTKMEKYEKIKVVGRGAFGIVHLCRRRTDGAMVILKEIPVEQMTRDERGTLADYIQKRCNSLLDEDTILHFFVQILLALYHVHNKLILHRDLKTQNILLDKHQMIVKIGDFGISKILVSKSKAYTVVGTPCYISPELCEGKPYNQKSDIWALGCVLYELASLKRAFEAALNEIMANPICIRPLLNLYTDIGNVRMRRIEKPLATMQTGAHGRPGSRVAGTRTRGGLSSLISSKIMHTLPLSSVYTWGSGIGSPLRLPMLNTEVVQVSLGRTQKMGVTKSGRLITWEVPTVGFGEASLPGALEQMQPQFISRFLEGQSGVTIKSVSCGDLFTTCMTDRGIIMTFGSGSNGCLGHGNYNDITQPKIVEALLGYELVQVSCGASHVLAVTNEREVFSWGRGDNGRLGLGTQDTHNAPQQVNIPGDFEAQQVLCGVDCSMIISIQHQILACGSNSSCRMLYVVADVEPPEAIRRSLPSCCQVEEVHTFQPVQSSPLNVEKILYIDIGTAHSALVTEKGQCFTFGSNQHGQLGCSSRRNSRVPFQVPGLHGISMVACGDAFTLAVGAEGEVYTWGKGARGRLGRKEEDSGIPKAVQLDESHPFTVASVACCHGNTLLAVKRRRILILPSIRFVWSEVVMPGYDYKFLEKPKRRFQCPLCSKAMREPVQVSTCGHRFCDTCLQEFLSEGVFKCPEDQLPLDYAKIYPDPELEQQILALAIRCIHSEEGCRWTGQMKQLQSHFSTCAFNVIPCPNRCSVKLTRRDLPEHLQHDCPKRKVKCEFCGSEFTGEAFENHQGICPQESVYCENKCGARMMRRLLAQHTMSECPKRTQPCKYCGKEFVYDTIQNHQYHCPRFPVQCPNQCGAPNIAREDLATHVKESCGSALVLCPFKEAGCKHRCPKLVIGRHLEETTKSHLTMMCNLVGRQRQEIAELRRDLEELSVSNDGVLIWKLSDYSRKLQEAKMHSNHEFFSPPFYTHRYGYKLQASAFLNGNGSGEGSHLSVYIRVLPGEYDNLLEWPFSYKVTFSIMDQSDPSLSKPQHITETFNPDPNWKNFQKPSGSRSSLDESALGFGYPKFVSHEEIRKRNYIRDNAIFLKASIEIPQKIMS</sequence>
<feature type="domain" description="TRAF-type" evidence="47">
    <location>
        <begin position="841"/>
        <end position="893"/>
    </location>
</feature>
<dbReference type="GO" id="GO:0061630">
    <property type="term" value="F:ubiquitin protein ligase activity"/>
    <property type="evidence" value="ECO:0007669"/>
    <property type="project" value="UniProtKB-EC"/>
</dbReference>
<dbReference type="EMBL" id="VCAZ01000085">
    <property type="protein sequence ID" value="TSQ46650.1"/>
    <property type="molecule type" value="Genomic_DNA"/>
</dbReference>
<dbReference type="SUPFAM" id="SSF56112">
    <property type="entry name" value="Protein kinase-like (PK-like)"/>
    <property type="match status" value="1"/>
</dbReference>
<dbReference type="PROSITE" id="PS50145">
    <property type="entry name" value="ZF_TRAF"/>
    <property type="match status" value="3"/>
</dbReference>
<feature type="binding site" evidence="43">
    <location>
        <position position="88"/>
    </location>
    <ligand>
        <name>ATP</name>
        <dbReference type="ChEBI" id="CHEBI:30616"/>
    </ligand>
</feature>
<dbReference type="CDD" id="cd03781">
    <property type="entry name" value="MATH_TRAF4"/>
    <property type="match status" value="1"/>
</dbReference>
<dbReference type="InterPro" id="IPR009091">
    <property type="entry name" value="RCC1/BLIP-II"/>
</dbReference>
<keyword evidence="22" id="KW-0677">Repeat</keyword>
<evidence type="ECO:0000256" key="6">
    <source>
        <dbReference type="ARBA" id="ARBA00004435"/>
    </source>
</evidence>
<keyword evidence="28 43" id="KW-0067">ATP-binding</keyword>
<dbReference type="PANTHER" id="PTHR44535:SF4">
    <property type="entry name" value="SERINE_THREONINE-PROTEIN KINASE NEK8"/>
    <property type="match status" value="1"/>
</dbReference>
<dbReference type="GO" id="GO:0045087">
    <property type="term" value="P:innate immune response"/>
    <property type="evidence" value="ECO:0007669"/>
    <property type="project" value="UniProtKB-KW"/>
</dbReference>
<evidence type="ECO:0000256" key="3">
    <source>
        <dbReference type="ARBA" id="ARBA00004123"/>
    </source>
</evidence>
<dbReference type="Pfam" id="PF00097">
    <property type="entry name" value="zf-C3HC4"/>
    <property type="match status" value="1"/>
</dbReference>
<evidence type="ECO:0000256" key="35">
    <source>
        <dbReference type="ARBA" id="ARBA00023212"/>
    </source>
</evidence>
<evidence type="ECO:0000256" key="19">
    <source>
        <dbReference type="ARBA" id="ARBA00022679"/>
    </source>
</evidence>
<dbReference type="SMART" id="SM00184">
    <property type="entry name" value="RING"/>
    <property type="match status" value="1"/>
</dbReference>
<evidence type="ECO:0000259" key="46">
    <source>
        <dbReference type="PROSITE" id="PS50144"/>
    </source>
</evidence>
<dbReference type="GO" id="GO:0009887">
    <property type="term" value="P:animal organ morphogenesis"/>
    <property type="evidence" value="ECO:0007669"/>
    <property type="project" value="TreeGrafter"/>
</dbReference>
<dbReference type="GO" id="GO:0005856">
    <property type="term" value="C:cytoskeleton"/>
    <property type="evidence" value="ECO:0007669"/>
    <property type="project" value="UniProtKB-SubCell"/>
</dbReference>
<dbReference type="GO" id="GO:0008270">
    <property type="term" value="F:zinc ion binding"/>
    <property type="evidence" value="ECO:0007669"/>
    <property type="project" value="UniProtKB-KW"/>
</dbReference>
<proteinExistence type="inferred from homology"/>
<dbReference type="InterPro" id="IPR037307">
    <property type="entry name" value="TRAF4_MATH"/>
</dbReference>
<dbReference type="PROSITE" id="PS50144">
    <property type="entry name" value="MATH"/>
    <property type="match status" value="1"/>
</dbReference>
<dbReference type="SMART" id="SM00220">
    <property type="entry name" value="S_TKc"/>
    <property type="match status" value="1"/>
</dbReference>
<dbReference type="AlphaFoldDB" id="A0A556V022"/>
<evidence type="ECO:0000256" key="21">
    <source>
        <dbReference type="ARBA" id="ARBA00022723"/>
    </source>
</evidence>
<keyword evidence="36" id="KW-0539">Nucleus</keyword>
<dbReference type="Gene3D" id="2.130.10.30">
    <property type="entry name" value="Regulator of chromosome condensation 1/beta-lactamase-inhibitor protein II"/>
    <property type="match status" value="2"/>
</dbReference>
<dbReference type="InterPro" id="IPR049342">
    <property type="entry name" value="TRAF1-6_MATH_dom"/>
</dbReference>
<dbReference type="EC" id="2.7.11.1" evidence="10"/>
<evidence type="ECO:0000256" key="4">
    <source>
        <dbReference type="ARBA" id="ARBA00004245"/>
    </source>
</evidence>
<dbReference type="GO" id="GO:0005886">
    <property type="term" value="C:plasma membrane"/>
    <property type="evidence" value="ECO:0007669"/>
    <property type="project" value="UniProtKB-SubCell"/>
</dbReference>
<dbReference type="InterPro" id="IPR013083">
    <property type="entry name" value="Znf_RING/FYVE/PHD"/>
</dbReference>
<feature type="repeat" description="RCC1" evidence="42">
    <location>
        <begin position="566"/>
        <end position="615"/>
    </location>
</feature>
<evidence type="ECO:0000256" key="43">
    <source>
        <dbReference type="PROSITE-ProRule" id="PRU10141"/>
    </source>
</evidence>
<keyword evidence="20" id="KW-0053">Apoptosis</keyword>
<dbReference type="PANTHER" id="PTHR44535">
    <property type="entry name" value="PROTEIN CBG16200"/>
    <property type="match status" value="1"/>
</dbReference>
<dbReference type="GO" id="GO:0005524">
    <property type="term" value="F:ATP binding"/>
    <property type="evidence" value="ECO:0007669"/>
    <property type="project" value="UniProtKB-UniRule"/>
</dbReference>